<dbReference type="EMBL" id="VSWD01000003">
    <property type="protein sequence ID" value="KAK3105677.1"/>
    <property type="molecule type" value="Genomic_DNA"/>
</dbReference>
<dbReference type="Pfam" id="PF12752">
    <property type="entry name" value="SUZ"/>
    <property type="match status" value="1"/>
</dbReference>
<dbReference type="PANTHER" id="PTHR15672">
    <property type="entry name" value="CAMP-REGULATED PHOSPHOPROTEIN 21 RELATED R3H DOMAIN CONTAINING PROTEIN"/>
    <property type="match status" value="1"/>
</dbReference>
<evidence type="ECO:0000256" key="2">
    <source>
        <dbReference type="SAM" id="MobiDB-lite"/>
    </source>
</evidence>
<dbReference type="SUPFAM" id="SSF82708">
    <property type="entry name" value="R3H domain"/>
    <property type="match status" value="1"/>
</dbReference>
<feature type="compositionally biased region" description="Polar residues" evidence="2">
    <location>
        <begin position="96"/>
        <end position="107"/>
    </location>
</feature>
<feature type="compositionally biased region" description="Polar residues" evidence="2">
    <location>
        <begin position="377"/>
        <end position="395"/>
    </location>
</feature>
<dbReference type="PROSITE" id="PS51061">
    <property type="entry name" value="R3H"/>
    <property type="match status" value="1"/>
</dbReference>
<organism evidence="5 6">
    <name type="scientific">Pinctada imbricata</name>
    <name type="common">Atlantic pearl-oyster</name>
    <name type="synonym">Pinctada martensii</name>
    <dbReference type="NCBI Taxonomy" id="66713"/>
    <lineage>
        <taxon>Eukaryota</taxon>
        <taxon>Metazoa</taxon>
        <taxon>Spiralia</taxon>
        <taxon>Lophotrochozoa</taxon>
        <taxon>Mollusca</taxon>
        <taxon>Bivalvia</taxon>
        <taxon>Autobranchia</taxon>
        <taxon>Pteriomorphia</taxon>
        <taxon>Pterioida</taxon>
        <taxon>Pterioidea</taxon>
        <taxon>Pteriidae</taxon>
        <taxon>Pinctada</taxon>
    </lineage>
</organism>
<dbReference type="PANTHER" id="PTHR15672:SF8">
    <property type="entry name" value="PROTEIN ENCORE"/>
    <property type="match status" value="1"/>
</dbReference>
<feature type="region of interest" description="Disordered" evidence="2">
    <location>
        <begin position="319"/>
        <end position="440"/>
    </location>
</feature>
<dbReference type="SMART" id="SM00393">
    <property type="entry name" value="R3H"/>
    <property type="match status" value="1"/>
</dbReference>
<dbReference type="Proteomes" id="UP001186944">
    <property type="component" value="Unassembled WGS sequence"/>
</dbReference>
<comment type="caution">
    <text evidence="5">The sequence shown here is derived from an EMBL/GenBank/DDBJ whole genome shotgun (WGS) entry which is preliminary data.</text>
</comment>
<evidence type="ECO:0000256" key="1">
    <source>
        <dbReference type="ARBA" id="ARBA00022553"/>
    </source>
</evidence>
<keyword evidence="6" id="KW-1185">Reference proteome</keyword>
<keyword evidence="1" id="KW-0597">Phosphoprotein</keyword>
<gene>
    <name evidence="5" type="ORF">FSP39_003107</name>
</gene>
<accession>A0AA88YPT5</accession>
<feature type="compositionally biased region" description="Polar residues" evidence="2">
    <location>
        <begin position="37"/>
        <end position="49"/>
    </location>
</feature>
<dbReference type="Gene3D" id="3.30.1370.50">
    <property type="entry name" value="R3H-like domain"/>
    <property type="match status" value="1"/>
</dbReference>
<proteinExistence type="predicted"/>
<reference evidence="5" key="1">
    <citation type="submission" date="2019-08" db="EMBL/GenBank/DDBJ databases">
        <title>The improved chromosome-level genome for the pearl oyster Pinctada fucata martensii using PacBio sequencing and Hi-C.</title>
        <authorList>
            <person name="Zheng Z."/>
        </authorList>
    </citation>
    <scope>NUCLEOTIDE SEQUENCE</scope>
    <source>
        <strain evidence="5">ZZ-2019</strain>
        <tissue evidence="5">Adductor muscle</tissue>
    </source>
</reference>
<feature type="region of interest" description="Disordered" evidence="2">
    <location>
        <begin position="1"/>
        <end position="139"/>
    </location>
</feature>
<protein>
    <recommendedName>
        <fullName evidence="7">R3H domain-containing protein 2</fullName>
    </recommendedName>
</protein>
<evidence type="ECO:0000313" key="5">
    <source>
        <dbReference type="EMBL" id="KAK3105677.1"/>
    </source>
</evidence>
<dbReference type="GO" id="GO:0003676">
    <property type="term" value="F:nucleic acid binding"/>
    <property type="evidence" value="ECO:0007669"/>
    <property type="project" value="UniProtKB-UniRule"/>
</dbReference>
<dbReference type="PROSITE" id="PS51673">
    <property type="entry name" value="SUZ"/>
    <property type="match status" value="1"/>
</dbReference>
<evidence type="ECO:0000259" key="4">
    <source>
        <dbReference type="PROSITE" id="PS51673"/>
    </source>
</evidence>
<dbReference type="Pfam" id="PF01424">
    <property type="entry name" value="R3H"/>
    <property type="match status" value="1"/>
</dbReference>
<evidence type="ECO:0000313" key="6">
    <source>
        <dbReference type="Proteomes" id="UP001186944"/>
    </source>
</evidence>
<dbReference type="CDD" id="cd02642">
    <property type="entry name" value="R3H_encore_like"/>
    <property type="match status" value="1"/>
</dbReference>
<dbReference type="InterPro" id="IPR051937">
    <property type="entry name" value="R3H_domain_containing"/>
</dbReference>
<feature type="compositionally biased region" description="Low complexity" evidence="2">
    <location>
        <begin position="407"/>
        <end position="423"/>
    </location>
</feature>
<dbReference type="InterPro" id="IPR001374">
    <property type="entry name" value="R3H_dom"/>
</dbReference>
<feature type="compositionally biased region" description="Polar residues" evidence="2">
    <location>
        <begin position="56"/>
        <end position="67"/>
    </location>
</feature>
<evidence type="ECO:0008006" key="7">
    <source>
        <dbReference type="Google" id="ProtNLM"/>
    </source>
</evidence>
<sequence length="462" mass="50677">MTMAAATEYRQDSRGKGAVLCKQSEIEETDEHEPDTSPGSDQSDATITTEGKHICIQTQNLTNQTPPLQLRVPQKVKQLQRSKAFEESPPPEQHTLLPQANGLGQKSLSHDRLSKSGSQSSEAGSSCFSRDSSFDKSPYKDSTGINLEDFIHKTINKSPKDRTMLLKLETDLINFVNEPKHHYLKFPPMSSYDRMLVHRIAAFFGLDHNVDQTGKSVIVNKTSNKRIPDFSFSEHIDNMEMGDRKSAPIKVMKRGGLSLDDKESYCKTLEKPLLANTKARSFEERKKQYDKVRSKIFNSCDEVCDCTCPVLAKNSDSVITNKKPQRPSSLSKNSDGPPWSSTDSSGYGTDCSSKSRGIPKANSFGGIPHNQIKAPLKSQSLCKTDSVSSGTQSPNVAHVIAAPTPPGSRSDSSPLSRSSSTGPIQSPLNQGYPPGQGQQVFWVASDYRNIPPGSVIINQQTG</sequence>
<evidence type="ECO:0000259" key="3">
    <source>
        <dbReference type="PROSITE" id="PS51061"/>
    </source>
</evidence>
<feature type="domain" description="R3H" evidence="3">
    <location>
        <begin position="162"/>
        <end position="225"/>
    </location>
</feature>
<feature type="compositionally biased region" description="Low complexity" evidence="2">
    <location>
        <begin position="115"/>
        <end position="129"/>
    </location>
</feature>
<dbReference type="AlphaFoldDB" id="A0AA88YPT5"/>
<name>A0AA88YPT5_PINIB</name>
<feature type="domain" description="SUZ" evidence="4">
    <location>
        <begin position="226"/>
        <end position="301"/>
    </location>
</feature>
<dbReference type="InterPro" id="IPR024771">
    <property type="entry name" value="SUZ"/>
</dbReference>
<dbReference type="InterPro" id="IPR036867">
    <property type="entry name" value="R3H_dom_sf"/>
</dbReference>
<feature type="compositionally biased region" description="Polar residues" evidence="2">
    <location>
        <begin position="319"/>
        <end position="355"/>
    </location>
</feature>